<organism evidence="2 3">
    <name type="scientific">Pseudonocardia cypriaca</name>
    <dbReference type="NCBI Taxonomy" id="882449"/>
    <lineage>
        <taxon>Bacteria</taxon>
        <taxon>Bacillati</taxon>
        <taxon>Actinomycetota</taxon>
        <taxon>Actinomycetes</taxon>
        <taxon>Pseudonocardiales</taxon>
        <taxon>Pseudonocardiaceae</taxon>
        <taxon>Pseudonocardia</taxon>
    </lineage>
</organism>
<feature type="transmembrane region" description="Helical" evidence="1">
    <location>
        <begin position="41"/>
        <end position="60"/>
    </location>
</feature>
<keyword evidence="1" id="KW-1133">Transmembrane helix</keyword>
<dbReference type="OrthoDB" id="3393932at2"/>
<feature type="transmembrane region" description="Helical" evidence="1">
    <location>
        <begin position="67"/>
        <end position="85"/>
    </location>
</feature>
<gene>
    <name evidence="2" type="ORF">FB388_0572</name>
</gene>
<comment type="caution">
    <text evidence="2">The sequence shown here is derived from an EMBL/GenBank/DDBJ whole genome shotgun (WGS) entry which is preliminary data.</text>
</comment>
<keyword evidence="1" id="KW-0812">Transmembrane</keyword>
<evidence type="ECO:0000313" key="3">
    <source>
        <dbReference type="Proteomes" id="UP000319818"/>
    </source>
</evidence>
<evidence type="ECO:0000256" key="1">
    <source>
        <dbReference type="SAM" id="Phobius"/>
    </source>
</evidence>
<evidence type="ECO:0000313" key="2">
    <source>
        <dbReference type="EMBL" id="TQM43230.1"/>
    </source>
</evidence>
<keyword evidence="1" id="KW-0472">Membrane</keyword>
<sequence>MSNERADEAGRRRRWVVATCVALVLAAVGDAGPEIIGSGSLVAGYDGPGPLIYLAFAVVVATVRWRFAPLLAVAMSAFFVFGGLADADFASRLTSPPGGASVAAWLQMLGFVAAMVCGTAAVRFPRAGSAPRPR</sequence>
<accession>A0A543GAX3</accession>
<proteinExistence type="predicted"/>
<keyword evidence="3" id="KW-1185">Reference proteome</keyword>
<name>A0A543GAX3_9PSEU</name>
<dbReference type="Proteomes" id="UP000319818">
    <property type="component" value="Unassembled WGS sequence"/>
</dbReference>
<dbReference type="AlphaFoldDB" id="A0A543GAX3"/>
<dbReference type="EMBL" id="VFPH01000001">
    <property type="protein sequence ID" value="TQM43230.1"/>
    <property type="molecule type" value="Genomic_DNA"/>
</dbReference>
<feature type="transmembrane region" description="Helical" evidence="1">
    <location>
        <begin position="105"/>
        <end position="124"/>
    </location>
</feature>
<reference evidence="2 3" key="1">
    <citation type="submission" date="2019-06" db="EMBL/GenBank/DDBJ databases">
        <title>Sequencing the genomes of 1000 actinobacteria strains.</title>
        <authorList>
            <person name="Klenk H.-P."/>
        </authorList>
    </citation>
    <scope>NUCLEOTIDE SEQUENCE [LARGE SCALE GENOMIC DNA]</scope>
    <source>
        <strain evidence="2 3">DSM 45511</strain>
    </source>
</reference>
<protein>
    <submittedName>
        <fullName evidence="2">Uncharacterized protein</fullName>
    </submittedName>
</protein>
<dbReference type="RefSeq" id="WP_142096472.1">
    <property type="nucleotide sequence ID" value="NZ_VFPH01000001.1"/>
</dbReference>